<keyword evidence="5" id="KW-0804">Transcription</keyword>
<name>A0A136J5Q9_9PEZI</name>
<sequence length="495" mass="54814">MPGSKATAACEACRRRKTRCDGTRPQCGACYSAHTTCILVDERPRRGPKKGELRALKAQVGKPPLAPESLPELDISSGLSDMLHRDALYYLRVHPLLPMVHQWHYLSWAQHQNPGTARSTLRLAMWTLASAFSAQYRALGTSLYHLAQNMAHANGTDTELPWETTATFNLEHTQAWLLLAHYELRCVDHNAALQTAARVYRLVQASGLYNLDVTESGTSDEEALILKEDKRRTFWLAFCLDRLVTSQDSLHMTLQEEMLHVNLPSSPAAPEPKLNTRGQSLRDAVSQSTPDGLSPLSEMIVLATLYGRCVTHRRLAATDASNAKSSPGGDASFWKRHEWLAARIQQRTPSLPTALSELEITLERGPLAMLSHFLVRGAAIHLSDTLWCLGFSGETAARGPAILECRRRALHAATEMAGLARTVRSLGSFRVHPYLPSLLAHAAAFLGRNRDELEQPLSAPHAERDLLESLQQLQDSDPSPRQFVRTLEGSTGFGY</sequence>
<dbReference type="InterPro" id="IPR036864">
    <property type="entry name" value="Zn2-C6_fun-type_DNA-bd_sf"/>
</dbReference>
<dbReference type="PROSITE" id="PS50048">
    <property type="entry name" value="ZN2_CY6_FUNGAL_2"/>
    <property type="match status" value="1"/>
</dbReference>
<keyword evidence="10" id="KW-1185">Reference proteome</keyword>
<keyword evidence="6" id="KW-0539">Nucleus</keyword>
<dbReference type="CDD" id="cd00067">
    <property type="entry name" value="GAL4"/>
    <property type="match status" value="1"/>
</dbReference>
<dbReference type="Pfam" id="PF04082">
    <property type="entry name" value="Fungal_trans"/>
    <property type="match status" value="1"/>
</dbReference>
<proteinExistence type="predicted"/>
<evidence type="ECO:0000256" key="3">
    <source>
        <dbReference type="ARBA" id="ARBA00023015"/>
    </source>
</evidence>
<dbReference type="InterPro" id="IPR001138">
    <property type="entry name" value="Zn2Cys6_DnaBD"/>
</dbReference>
<feature type="domain" description="Zn(2)-C6 fungal-type" evidence="8">
    <location>
        <begin position="9"/>
        <end position="39"/>
    </location>
</feature>
<accession>A0A136J5Q9</accession>
<comment type="subcellular location">
    <subcellularLocation>
        <location evidence="1">Nucleus</location>
    </subcellularLocation>
</comment>
<evidence type="ECO:0000256" key="5">
    <source>
        <dbReference type="ARBA" id="ARBA00023163"/>
    </source>
</evidence>
<evidence type="ECO:0000256" key="2">
    <source>
        <dbReference type="ARBA" id="ARBA00022723"/>
    </source>
</evidence>
<dbReference type="Gene3D" id="4.10.240.10">
    <property type="entry name" value="Zn(2)-C6 fungal-type DNA-binding domain"/>
    <property type="match status" value="1"/>
</dbReference>
<evidence type="ECO:0000256" key="1">
    <source>
        <dbReference type="ARBA" id="ARBA00004123"/>
    </source>
</evidence>
<evidence type="ECO:0000256" key="6">
    <source>
        <dbReference type="ARBA" id="ARBA00023242"/>
    </source>
</evidence>
<keyword evidence="3" id="KW-0805">Transcription regulation</keyword>
<evidence type="ECO:0000256" key="4">
    <source>
        <dbReference type="ARBA" id="ARBA00023125"/>
    </source>
</evidence>
<dbReference type="InterPro" id="IPR007219">
    <property type="entry name" value="XnlR_reg_dom"/>
</dbReference>
<dbReference type="CDD" id="cd12148">
    <property type="entry name" value="fungal_TF_MHR"/>
    <property type="match status" value="1"/>
</dbReference>
<evidence type="ECO:0000313" key="9">
    <source>
        <dbReference type="EMBL" id="KXJ92531.1"/>
    </source>
</evidence>
<gene>
    <name evidence="9" type="ORF">Micbo1qcDRAFT_182901</name>
</gene>
<dbReference type="PANTHER" id="PTHR47338">
    <property type="entry name" value="ZN(II)2CYS6 TRANSCRIPTION FACTOR (EUROFUNG)-RELATED"/>
    <property type="match status" value="1"/>
</dbReference>
<dbReference type="PROSITE" id="PS00463">
    <property type="entry name" value="ZN2_CY6_FUNGAL_1"/>
    <property type="match status" value="1"/>
</dbReference>
<dbReference type="InterPro" id="IPR050815">
    <property type="entry name" value="TF_fung"/>
</dbReference>
<dbReference type="GO" id="GO:0003677">
    <property type="term" value="F:DNA binding"/>
    <property type="evidence" value="ECO:0007669"/>
    <property type="project" value="UniProtKB-KW"/>
</dbReference>
<reference evidence="10" key="1">
    <citation type="submission" date="2016-02" db="EMBL/GenBank/DDBJ databases">
        <title>Draft genome sequence of Microdochium bolleyi, a fungal endophyte of beachgrass.</title>
        <authorList>
            <consortium name="DOE Joint Genome Institute"/>
            <person name="David A.S."/>
            <person name="May G."/>
            <person name="Haridas S."/>
            <person name="Lim J."/>
            <person name="Wang M."/>
            <person name="Labutti K."/>
            <person name="Lipzen A."/>
            <person name="Barry K."/>
            <person name="Grigoriev I.V."/>
        </authorList>
    </citation>
    <scope>NUCLEOTIDE SEQUENCE [LARGE SCALE GENOMIC DNA]</scope>
    <source>
        <strain evidence="10">J235TASD1</strain>
    </source>
</reference>
<dbReference type="SUPFAM" id="SSF57701">
    <property type="entry name" value="Zn2/Cys6 DNA-binding domain"/>
    <property type="match status" value="1"/>
</dbReference>
<dbReference type="GO" id="GO:0005634">
    <property type="term" value="C:nucleus"/>
    <property type="evidence" value="ECO:0007669"/>
    <property type="project" value="UniProtKB-SubCell"/>
</dbReference>
<dbReference type="GO" id="GO:0006351">
    <property type="term" value="P:DNA-templated transcription"/>
    <property type="evidence" value="ECO:0007669"/>
    <property type="project" value="InterPro"/>
</dbReference>
<keyword evidence="4" id="KW-0238">DNA-binding</keyword>
<evidence type="ECO:0000259" key="8">
    <source>
        <dbReference type="PROSITE" id="PS50048"/>
    </source>
</evidence>
<feature type="region of interest" description="Disordered" evidence="7">
    <location>
        <begin position="265"/>
        <end position="290"/>
    </location>
</feature>
<dbReference type="Proteomes" id="UP000070501">
    <property type="component" value="Unassembled WGS sequence"/>
</dbReference>
<dbReference type="Pfam" id="PF00172">
    <property type="entry name" value="Zn_clus"/>
    <property type="match status" value="1"/>
</dbReference>
<evidence type="ECO:0000313" key="10">
    <source>
        <dbReference type="Proteomes" id="UP000070501"/>
    </source>
</evidence>
<keyword evidence="2" id="KW-0479">Metal-binding</keyword>
<dbReference type="GO" id="GO:0008270">
    <property type="term" value="F:zinc ion binding"/>
    <property type="evidence" value="ECO:0007669"/>
    <property type="project" value="InterPro"/>
</dbReference>
<evidence type="ECO:0000256" key="7">
    <source>
        <dbReference type="SAM" id="MobiDB-lite"/>
    </source>
</evidence>
<dbReference type="OrthoDB" id="3037908at2759"/>
<dbReference type="InParanoid" id="A0A136J5Q9"/>
<dbReference type="AlphaFoldDB" id="A0A136J5Q9"/>
<dbReference type="GO" id="GO:0000981">
    <property type="term" value="F:DNA-binding transcription factor activity, RNA polymerase II-specific"/>
    <property type="evidence" value="ECO:0007669"/>
    <property type="project" value="InterPro"/>
</dbReference>
<dbReference type="SMART" id="SM00066">
    <property type="entry name" value="GAL4"/>
    <property type="match status" value="1"/>
</dbReference>
<dbReference type="PANTHER" id="PTHR47338:SF3">
    <property type="entry name" value="C6 FINGER DOMAIN TRANSCRIPTION FACTOR DBAA-RELATED"/>
    <property type="match status" value="1"/>
</dbReference>
<protein>
    <recommendedName>
        <fullName evidence="8">Zn(2)-C6 fungal-type domain-containing protein</fullName>
    </recommendedName>
</protein>
<dbReference type="EMBL" id="KQ964248">
    <property type="protein sequence ID" value="KXJ92531.1"/>
    <property type="molecule type" value="Genomic_DNA"/>
</dbReference>
<organism evidence="9 10">
    <name type="scientific">Microdochium bolleyi</name>
    <dbReference type="NCBI Taxonomy" id="196109"/>
    <lineage>
        <taxon>Eukaryota</taxon>
        <taxon>Fungi</taxon>
        <taxon>Dikarya</taxon>
        <taxon>Ascomycota</taxon>
        <taxon>Pezizomycotina</taxon>
        <taxon>Sordariomycetes</taxon>
        <taxon>Xylariomycetidae</taxon>
        <taxon>Xylariales</taxon>
        <taxon>Microdochiaceae</taxon>
        <taxon>Microdochium</taxon>
    </lineage>
</organism>